<dbReference type="Gene3D" id="3.20.20.140">
    <property type="entry name" value="Metal-dependent hydrolases"/>
    <property type="match status" value="1"/>
</dbReference>
<evidence type="ECO:0000259" key="1">
    <source>
        <dbReference type="Pfam" id="PF04909"/>
    </source>
</evidence>
<dbReference type="InterPro" id="IPR052358">
    <property type="entry name" value="Aro_Compnd_Degr_Hydrolases"/>
</dbReference>
<evidence type="ECO:0000313" key="2">
    <source>
        <dbReference type="EMBL" id="MBB3009366.1"/>
    </source>
</evidence>
<dbReference type="EMBL" id="JACHWF010000004">
    <property type="protein sequence ID" value="MBB3009366.1"/>
    <property type="molecule type" value="Genomic_DNA"/>
</dbReference>
<dbReference type="SUPFAM" id="SSF51556">
    <property type="entry name" value="Metallo-dependent hydrolases"/>
    <property type="match status" value="1"/>
</dbReference>
<reference evidence="2 3" key="1">
    <citation type="submission" date="2020-08" db="EMBL/GenBank/DDBJ databases">
        <title>Genomic Encyclopedia of Type Strains, Phase IV (KMG-V): Genome sequencing to study the core and pangenomes of soil and plant-associated prokaryotes.</title>
        <authorList>
            <person name="Whitman W."/>
        </authorList>
    </citation>
    <scope>NUCLEOTIDE SEQUENCE [LARGE SCALE GENOMIC DNA]</scope>
    <source>
        <strain evidence="2 3">SLV-2362</strain>
    </source>
</reference>
<keyword evidence="3" id="KW-1185">Reference proteome</keyword>
<feature type="domain" description="Amidohydrolase-related" evidence="1">
    <location>
        <begin position="12"/>
        <end position="276"/>
    </location>
</feature>
<dbReference type="InterPro" id="IPR032466">
    <property type="entry name" value="Metal_Hydrolase"/>
</dbReference>
<dbReference type="Pfam" id="PF04909">
    <property type="entry name" value="Amidohydro_2"/>
    <property type="match status" value="1"/>
</dbReference>
<evidence type="ECO:0000313" key="3">
    <source>
        <dbReference type="Proteomes" id="UP000578036"/>
    </source>
</evidence>
<dbReference type="GO" id="GO:0016787">
    <property type="term" value="F:hydrolase activity"/>
    <property type="evidence" value="ECO:0007669"/>
    <property type="project" value="UniProtKB-KW"/>
</dbReference>
<comment type="caution">
    <text evidence="2">The sequence shown here is derived from an EMBL/GenBank/DDBJ whole genome shotgun (WGS) entry which is preliminary data.</text>
</comment>
<keyword evidence="2" id="KW-0378">Hydrolase</keyword>
<organism evidence="2 3">
    <name type="scientific">Cupriavidus alkaliphilus</name>
    <dbReference type="NCBI Taxonomy" id="942866"/>
    <lineage>
        <taxon>Bacteria</taxon>
        <taxon>Pseudomonadati</taxon>
        <taxon>Pseudomonadota</taxon>
        <taxon>Betaproteobacteria</taxon>
        <taxon>Burkholderiales</taxon>
        <taxon>Burkholderiaceae</taxon>
        <taxon>Cupriavidus</taxon>
    </lineage>
</organism>
<proteinExistence type="predicted"/>
<dbReference type="AlphaFoldDB" id="A0A7W4VD13"/>
<dbReference type="PANTHER" id="PTHR35563:SF2">
    <property type="entry name" value="BARREL METAL-DEPENDENT HYDROLASE, PUTATIVE (AFU_ORTHOLOGUE AFUA_1G16240)-RELATED"/>
    <property type="match status" value="1"/>
</dbReference>
<dbReference type="RefSeq" id="WP_260154383.1">
    <property type="nucleotide sequence ID" value="NZ_JACHWF010000004.1"/>
</dbReference>
<dbReference type="InterPro" id="IPR006680">
    <property type="entry name" value="Amidohydro-rel"/>
</dbReference>
<name>A0A7W4VD13_9BURK</name>
<protein>
    <submittedName>
        <fullName evidence="2">Putative TIM-barrel fold metal-dependent hydrolase</fullName>
    </submittedName>
</protein>
<gene>
    <name evidence="2" type="ORF">FHX61_004039</name>
</gene>
<dbReference type="PANTHER" id="PTHR35563">
    <property type="entry name" value="BARREL METAL-DEPENDENT HYDROLASE, PUTATIVE (AFU_ORTHOLOGUE AFUA_1G16240)-RELATED"/>
    <property type="match status" value="1"/>
</dbReference>
<sequence>MREPDPLFADACDCHMHVYDSRYPAAPGATLLPPDATLSAYRAVQRRQGTTRTVVVTPSTYGRDNACTLDAIAQLGRDARGVAVVGPDIGEAELEALHRAGIRGIRFNLTMPGPLDLAALPGLAARIAPLGWHIQLNIPAGWLTDIAATLRALPVAVVFDHYGHLPFGRPEGEKGYAVIADLVQSGRAWVKLSAPYIETVEGPPSYRDVAGLASRYTRLAPDRMVWGSDWPHPTVQAAGGDPIDDASMLALFREWCGSDAVVRKVLVTNPETLYGFGD</sequence>
<dbReference type="Proteomes" id="UP000578036">
    <property type="component" value="Unassembled WGS sequence"/>
</dbReference>
<accession>A0A7W4VD13</accession>